<gene>
    <name evidence="3" type="ORF">HF526_27420</name>
</gene>
<reference evidence="3 4" key="1">
    <citation type="submission" date="2020-04" db="EMBL/GenBank/DDBJ databases">
        <authorList>
            <person name="Klaysubun C."/>
            <person name="Duangmal K."/>
            <person name="Lipun K."/>
        </authorList>
    </citation>
    <scope>NUCLEOTIDE SEQUENCE [LARGE SCALE GENOMIC DNA]</scope>
    <source>
        <strain evidence="3 4">K10HN5</strain>
    </source>
</reference>
<feature type="domain" description="SGNH hydrolase-type esterase" evidence="2">
    <location>
        <begin position="9"/>
        <end position="184"/>
    </location>
</feature>
<evidence type="ECO:0000259" key="2">
    <source>
        <dbReference type="Pfam" id="PF13472"/>
    </source>
</evidence>
<dbReference type="PANTHER" id="PTHR43784:SF2">
    <property type="entry name" value="GDSL-LIKE LIPASE_ACYLHYDROLASE, PUTATIVE (AFU_ORTHOLOGUE AFUA_2G00820)-RELATED"/>
    <property type="match status" value="1"/>
</dbReference>
<dbReference type="InterPro" id="IPR013830">
    <property type="entry name" value="SGNH_hydro"/>
</dbReference>
<evidence type="ECO:0000313" key="3">
    <source>
        <dbReference type="EMBL" id="NMI01004.1"/>
    </source>
</evidence>
<dbReference type="Pfam" id="PF13472">
    <property type="entry name" value="Lipase_GDSL_2"/>
    <property type="match status" value="1"/>
</dbReference>
<dbReference type="EMBL" id="JAAXLA010000070">
    <property type="protein sequence ID" value="NMI01004.1"/>
    <property type="molecule type" value="Genomic_DNA"/>
</dbReference>
<dbReference type="CDD" id="cd01832">
    <property type="entry name" value="SGNH_hydrolase_like_1"/>
    <property type="match status" value="1"/>
</dbReference>
<organism evidence="3 4">
    <name type="scientific">Pseudonocardia acidicola</name>
    <dbReference type="NCBI Taxonomy" id="2724939"/>
    <lineage>
        <taxon>Bacteria</taxon>
        <taxon>Bacillati</taxon>
        <taxon>Actinomycetota</taxon>
        <taxon>Actinomycetes</taxon>
        <taxon>Pseudonocardiales</taxon>
        <taxon>Pseudonocardiaceae</taxon>
        <taxon>Pseudonocardia</taxon>
    </lineage>
</organism>
<dbReference type="InterPro" id="IPR036514">
    <property type="entry name" value="SGNH_hydro_sf"/>
</dbReference>
<dbReference type="RefSeq" id="WP_169384466.1">
    <property type="nucleotide sequence ID" value="NZ_JAAXLA010000070.1"/>
</dbReference>
<dbReference type="GO" id="GO:0016787">
    <property type="term" value="F:hydrolase activity"/>
    <property type="evidence" value="ECO:0007669"/>
    <property type="project" value="UniProtKB-KW"/>
</dbReference>
<accession>A0ABX1SHF2</accession>
<dbReference type="PANTHER" id="PTHR43784">
    <property type="entry name" value="GDSL-LIKE LIPASE/ACYLHYDROLASE, PUTATIVE (AFU_ORTHOLOGUE AFUA_2G00820)-RELATED"/>
    <property type="match status" value="1"/>
</dbReference>
<feature type="region of interest" description="Disordered" evidence="1">
    <location>
        <begin position="234"/>
        <end position="257"/>
    </location>
</feature>
<dbReference type="InterPro" id="IPR053140">
    <property type="entry name" value="GDSL_Rv0518-like"/>
</dbReference>
<dbReference type="SUPFAM" id="SSF52266">
    <property type="entry name" value="SGNH hydrolase"/>
    <property type="match status" value="1"/>
</dbReference>
<proteinExistence type="predicted"/>
<evidence type="ECO:0000313" key="4">
    <source>
        <dbReference type="Proteomes" id="UP000820669"/>
    </source>
</evidence>
<dbReference type="Proteomes" id="UP000820669">
    <property type="component" value="Unassembled WGS sequence"/>
</dbReference>
<comment type="caution">
    <text evidence="3">The sequence shown here is derived from an EMBL/GenBank/DDBJ whole genome shotgun (WGS) entry which is preliminary data.</text>
</comment>
<evidence type="ECO:0000256" key="1">
    <source>
        <dbReference type="SAM" id="MobiDB-lite"/>
    </source>
</evidence>
<sequence length="257" mass="27568">MHPYRSFVAIGDSFTEGVGDELPDGTVRGWADLVARGLQAATEERVRYANLAIRGRLLAPIVGEQLPAALELGPDLLSLNGGGNDVLRPRVTVDGLSESMRLAAAHALESGVHVLMPTGVDPTARLPLGRAIRRRGAALAEAVRSWAAQQPGVTFVDNWNDEQLQDPRCWAPDRLHLSVTGHRRVAENTLRTLGIGVPDALLQISGATGTPSSDGLRYYTQYVLPWVGRRLRGRSSGDGRVPKQATLAPVPQGAVRS</sequence>
<name>A0ABX1SHF2_9PSEU</name>
<keyword evidence="3" id="KW-0378">Hydrolase</keyword>
<protein>
    <submittedName>
        <fullName evidence="3">SGNH/GDSL hydrolase family protein</fullName>
    </submittedName>
</protein>
<dbReference type="Gene3D" id="3.40.50.1110">
    <property type="entry name" value="SGNH hydrolase"/>
    <property type="match status" value="1"/>
</dbReference>
<keyword evidence="4" id="KW-1185">Reference proteome</keyword>